<feature type="transmembrane region" description="Helical" evidence="6">
    <location>
        <begin position="170"/>
        <end position="188"/>
    </location>
</feature>
<feature type="region of interest" description="Disordered" evidence="5">
    <location>
        <begin position="424"/>
        <end position="461"/>
    </location>
</feature>
<evidence type="ECO:0000256" key="3">
    <source>
        <dbReference type="ARBA" id="ARBA00022989"/>
    </source>
</evidence>
<dbReference type="PANTHER" id="PTHR43826">
    <property type="entry name" value="GLUCOSE-6-PHOSPHATE EXCHANGER SLC37A4"/>
    <property type="match status" value="1"/>
</dbReference>
<keyword evidence="9" id="KW-1185">Reference proteome</keyword>
<keyword evidence="2 6" id="KW-0812">Transmembrane</keyword>
<dbReference type="PROSITE" id="PS50850">
    <property type="entry name" value="MFS"/>
    <property type="match status" value="1"/>
</dbReference>
<keyword evidence="3 6" id="KW-1133">Transmembrane helix</keyword>
<dbReference type="PANTHER" id="PTHR43826:SF3">
    <property type="entry name" value="GLUCOSE-6-PHOSPHATE EXCHANGER SLC37A4"/>
    <property type="match status" value="1"/>
</dbReference>
<keyword evidence="4 6" id="KW-0472">Membrane</keyword>
<feature type="transmembrane region" description="Helical" evidence="6">
    <location>
        <begin position="101"/>
        <end position="123"/>
    </location>
</feature>
<dbReference type="PROSITE" id="PS00216">
    <property type="entry name" value="SUGAR_TRANSPORT_1"/>
    <property type="match status" value="1"/>
</dbReference>
<dbReference type="Proteomes" id="UP000011575">
    <property type="component" value="Unassembled WGS sequence"/>
</dbReference>
<dbReference type="Pfam" id="PF07690">
    <property type="entry name" value="MFS_1"/>
    <property type="match status" value="1"/>
</dbReference>
<accession>M0PAX0</accession>
<feature type="transmembrane region" description="Helical" evidence="6">
    <location>
        <begin position="76"/>
        <end position="95"/>
    </location>
</feature>
<feature type="transmembrane region" description="Helical" evidence="6">
    <location>
        <begin position="42"/>
        <end position="64"/>
    </location>
</feature>
<dbReference type="SUPFAM" id="SSF103473">
    <property type="entry name" value="MFS general substrate transporter"/>
    <property type="match status" value="1"/>
</dbReference>
<feature type="transmembrane region" description="Helical" evidence="6">
    <location>
        <begin position="319"/>
        <end position="341"/>
    </location>
</feature>
<dbReference type="InterPro" id="IPR005829">
    <property type="entry name" value="Sugar_transporter_CS"/>
</dbReference>
<feature type="transmembrane region" description="Helical" evidence="6">
    <location>
        <begin position="135"/>
        <end position="158"/>
    </location>
</feature>
<feature type="transmembrane region" description="Helical" evidence="6">
    <location>
        <begin position="263"/>
        <end position="282"/>
    </location>
</feature>
<proteinExistence type="predicted"/>
<comment type="subcellular location">
    <subcellularLocation>
        <location evidence="1">Endomembrane system</location>
        <topology evidence="1">Multi-pass membrane protein</topology>
    </subcellularLocation>
</comment>
<dbReference type="EMBL" id="AOJI01000029">
    <property type="protein sequence ID" value="EMA65970.1"/>
    <property type="molecule type" value="Genomic_DNA"/>
</dbReference>
<feature type="transmembrane region" description="Helical" evidence="6">
    <location>
        <begin position="12"/>
        <end position="30"/>
    </location>
</feature>
<feature type="transmembrane region" description="Helical" evidence="6">
    <location>
        <begin position="228"/>
        <end position="251"/>
    </location>
</feature>
<evidence type="ECO:0000259" key="7">
    <source>
        <dbReference type="PROSITE" id="PS50850"/>
    </source>
</evidence>
<feature type="transmembrane region" description="Helical" evidence="6">
    <location>
        <begin position="353"/>
        <end position="377"/>
    </location>
</feature>
<gene>
    <name evidence="8" type="ORF">C461_12383</name>
</gene>
<dbReference type="RefSeq" id="WP_008001678.1">
    <property type="nucleotide sequence ID" value="NZ_AOJI01000029.1"/>
</dbReference>
<dbReference type="InterPro" id="IPR020846">
    <property type="entry name" value="MFS_dom"/>
</dbReference>
<dbReference type="OrthoDB" id="29061at2157"/>
<dbReference type="InterPro" id="IPR011701">
    <property type="entry name" value="MFS"/>
</dbReference>
<reference evidence="8 9" key="1">
    <citation type="journal article" date="2014" name="PLoS Genet.">
        <title>Phylogenetically driven sequencing of extremely halophilic archaea reveals strategies for static and dynamic osmo-response.</title>
        <authorList>
            <person name="Becker E.A."/>
            <person name="Seitzer P.M."/>
            <person name="Tritt A."/>
            <person name="Larsen D."/>
            <person name="Krusor M."/>
            <person name="Yao A.I."/>
            <person name="Wu D."/>
            <person name="Madern D."/>
            <person name="Eisen J.A."/>
            <person name="Darling A.E."/>
            <person name="Facciotti M.T."/>
        </authorList>
    </citation>
    <scope>NUCLEOTIDE SEQUENCE [LARGE SCALE GENOMIC DNA]</scope>
    <source>
        <strain evidence="8 9">JCM 13560</strain>
    </source>
</reference>
<protein>
    <submittedName>
        <fullName evidence="8">Major facilitator superfamily protein</fullName>
    </submittedName>
</protein>
<dbReference type="GO" id="GO:0012505">
    <property type="term" value="C:endomembrane system"/>
    <property type="evidence" value="ECO:0007669"/>
    <property type="project" value="UniProtKB-SubCell"/>
</dbReference>
<dbReference type="InterPro" id="IPR051337">
    <property type="entry name" value="OPA_Antiporter"/>
</dbReference>
<evidence type="ECO:0000256" key="4">
    <source>
        <dbReference type="ARBA" id="ARBA00023136"/>
    </source>
</evidence>
<dbReference type="AlphaFoldDB" id="M0PAX0"/>
<organism evidence="8 9">
    <name type="scientific">Halorubrum aidingense JCM 13560</name>
    <dbReference type="NCBI Taxonomy" id="1230454"/>
    <lineage>
        <taxon>Archaea</taxon>
        <taxon>Methanobacteriati</taxon>
        <taxon>Methanobacteriota</taxon>
        <taxon>Stenosarchaea group</taxon>
        <taxon>Halobacteria</taxon>
        <taxon>Halobacteriales</taxon>
        <taxon>Haloferacaceae</taxon>
        <taxon>Halorubrum</taxon>
    </lineage>
</organism>
<evidence type="ECO:0000256" key="1">
    <source>
        <dbReference type="ARBA" id="ARBA00004127"/>
    </source>
</evidence>
<feature type="transmembrane region" description="Helical" evidence="6">
    <location>
        <begin position="294"/>
        <end position="313"/>
    </location>
</feature>
<comment type="caution">
    <text evidence="8">The sequence shown here is derived from an EMBL/GenBank/DDBJ whole genome shotgun (WGS) entry which is preliminary data.</text>
</comment>
<name>M0PAX0_9EURY</name>
<dbReference type="InterPro" id="IPR036259">
    <property type="entry name" value="MFS_trans_sf"/>
</dbReference>
<evidence type="ECO:0000256" key="2">
    <source>
        <dbReference type="ARBA" id="ARBA00022692"/>
    </source>
</evidence>
<dbReference type="GO" id="GO:0035435">
    <property type="term" value="P:phosphate ion transmembrane transport"/>
    <property type="evidence" value="ECO:0007669"/>
    <property type="project" value="TreeGrafter"/>
</dbReference>
<evidence type="ECO:0000256" key="5">
    <source>
        <dbReference type="SAM" id="MobiDB-lite"/>
    </source>
</evidence>
<dbReference type="PATRIC" id="fig|1230454.4.peg.2485"/>
<dbReference type="Gene3D" id="1.20.1250.20">
    <property type="entry name" value="MFS general substrate transporter like domains"/>
    <property type="match status" value="2"/>
</dbReference>
<evidence type="ECO:0000313" key="9">
    <source>
        <dbReference type="Proteomes" id="UP000011575"/>
    </source>
</evidence>
<feature type="transmembrane region" description="Helical" evidence="6">
    <location>
        <begin position="397"/>
        <end position="420"/>
    </location>
</feature>
<dbReference type="GO" id="GO:0016020">
    <property type="term" value="C:membrane"/>
    <property type="evidence" value="ECO:0007669"/>
    <property type="project" value="InterPro"/>
</dbReference>
<feature type="domain" description="Major facilitator superfamily (MFS) profile" evidence="7">
    <location>
        <begin position="1"/>
        <end position="423"/>
    </location>
</feature>
<sequence length="461" mass="47729">MSALTDPTKRRWLGWGSLAVVFLLVNVHRLSTAVLSEELVDAFAISASQLGTLHASFFFIYAVVQIPTGVVADRYGARYVGAAGAVVLSAGAVAFTLSDSYLTAFLSRAVIGLGSGVIFIATLRFCANWFRVDEFATMTGVTTGIAGLGAILATVPLAVAIEQIGWRPTVRALAVVGLAAAIAVFALVRRSPSDAGLDPIENVPKQRTASLRETGAHLRTLLGDLDQWLLSVVFFSAMGTILTVIGLWGVPYLVVVYGLDVTTASYFTLAGAVGMLIGAPAMGRVSDRIGRRHGPLIAGLGLFTLVLAVVPALGDPPLAAVAGVFFLVGFSLGFVMLALPIIKERYPAEASGVATATVNGAGFVGGAVLPTMMGVVLDGYRTGDVVSGTVVYTEAGYRIAFSLTTAAVAAAFCCAVWLSVRQRRRVDTSGDGESSGEKSSDGESSDGESSGGMNSTSESGK</sequence>
<evidence type="ECO:0000256" key="6">
    <source>
        <dbReference type="SAM" id="Phobius"/>
    </source>
</evidence>
<dbReference type="GO" id="GO:0061513">
    <property type="term" value="F:glucose 6-phosphate:phosphate antiporter activity"/>
    <property type="evidence" value="ECO:0007669"/>
    <property type="project" value="TreeGrafter"/>
</dbReference>
<evidence type="ECO:0000313" key="8">
    <source>
        <dbReference type="EMBL" id="EMA65970.1"/>
    </source>
</evidence>
<dbReference type="STRING" id="1230454.C461_12383"/>